<accession>A0A9D7ICX9</accession>
<dbReference type="PRINTS" id="PR00811">
    <property type="entry name" value="BCTERIALGSPD"/>
</dbReference>
<dbReference type="InterPro" id="IPR050810">
    <property type="entry name" value="Bact_Secretion_Sys_Channel"/>
</dbReference>
<dbReference type="InterPro" id="IPR004846">
    <property type="entry name" value="T2SS/T3SS_dom"/>
</dbReference>
<keyword evidence="3" id="KW-0998">Cell outer membrane</keyword>
<feature type="compositionally biased region" description="Low complexity" evidence="4">
    <location>
        <begin position="181"/>
        <end position="201"/>
    </location>
</feature>
<name>A0A9D7ICX9_9RHOO</name>
<dbReference type="PANTHER" id="PTHR30332">
    <property type="entry name" value="PROBABLE GENERAL SECRETION PATHWAY PROTEIN D"/>
    <property type="match status" value="1"/>
</dbReference>
<feature type="region of interest" description="Disordered" evidence="4">
    <location>
        <begin position="154"/>
        <end position="201"/>
    </location>
</feature>
<dbReference type="InterPro" id="IPR011662">
    <property type="entry name" value="Secretin/TonB_short_N"/>
</dbReference>
<dbReference type="Proteomes" id="UP000886602">
    <property type="component" value="Unassembled WGS sequence"/>
</dbReference>
<dbReference type="GO" id="GO:0009306">
    <property type="term" value="P:protein secretion"/>
    <property type="evidence" value="ECO:0007669"/>
    <property type="project" value="InterPro"/>
</dbReference>
<evidence type="ECO:0000256" key="4">
    <source>
        <dbReference type="SAM" id="MobiDB-lite"/>
    </source>
</evidence>
<evidence type="ECO:0000256" key="1">
    <source>
        <dbReference type="ARBA" id="ARBA00022448"/>
    </source>
</evidence>
<dbReference type="PANTHER" id="PTHR30332:SF17">
    <property type="entry name" value="TYPE IV PILIATION SYSTEM PROTEIN DR_0774-RELATED"/>
    <property type="match status" value="1"/>
</dbReference>
<evidence type="ECO:0000313" key="6">
    <source>
        <dbReference type="EMBL" id="MBK7423485.1"/>
    </source>
</evidence>
<dbReference type="SMART" id="SM00965">
    <property type="entry name" value="STN"/>
    <property type="match status" value="1"/>
</dbReference>
<dbReference type="Pfam" id="PF07660">
    <property type="entry name" value="STN"/>
    <property type="match status" value="1"/>
</dbReference>
<dbReference type="GO" id="GO:0015627">
    <property type="term" value="C:type II protein secretion system complex"/>
    <property type="evidence" value="ECO:0007669"/>
    <property type="project" value="TreeGrafter"/>
</dbReference>
<dbReference type="GO" id="GO:0019867">
    <property type="term" value="C:outer membrane"/>
    <property type="evidence" value="ECO:0007669"/>
    <property type="project" value="InterPro"/>
</dbReference>
<keyword evidence="1" id="KW-0813">Transport</keyword>
<feature type="domain" description="Secretin/TonB short N-terminal" evidence="5">
    <location>
        <begin position="86"/>
        <end position="134"/>
    </location>
</feature>
<feature type="compositionally biased region" description="Polar residues" evidence="4">
    <location>
        <begin position="156"/>
        <end position="177"/>
    </location>
</feature>
<dbReference type="InterPro" id="IPR011514">
    <property type="entry name" value="Secretin_N_2"/>
</dbReference>
<evidence type="ECO:0000256" key="2">
    <source>
        <dbReference type="ARBA" id="ARBA00023136"/>
    </source>
</evidence>
<keyword evidence="2" id="KW-0472">Membrane</keyword>
<gene>
    <name evidence="6" type="ORF">IPJ48_10505</name>
</gene>
<evidence type="ECO:0000313" key="7">
    <source>
        <dbReference type="Proteomes" id="UP000886602"/>
    </source>
</evidence>
<organism evidence="6 7">
    <name type="scientific">Candidatus Propionivibrio dominans</name>
    <dbReference type="NCBI Taxonomy" id="2954373"/>
    <lineage>
        <taxon>Bacteria</taxon>
        <taxon>Pseudomonadati</taxon>
        <taxon>Pseudomonadota</taxon>
        <taxon>Betaproteobacteria</taxon>
        <taxon>Rhodocyclales</taxon>
        <taxon>Rhodocyclaceae</taxon>
        <taxon>Propionivibrio</taxon>
    </lineage>
</organism>
<dbReference type="InterPro" id="IPR001775">
    <property type="entry name" value="GspD/PilQ"/>
</dbReference>
<evidence type="ECO:0000256" key="3">
    <source>
        <dbReference type="ARBA" id="ARBA00023237"/>
    </source>
</evidence>
<dbReference type="EMBL" id="JADJNC010000015">
    <property type="protein sequence ID" value="MBK7423485.1"/>
    <property type="molecule type" value="Genomic_DNA"/>
</dbReference>
<sequence>MPLFVAGCAMNQKAPGSTFDLIGKEMQGAVGTRSKGADEALSQAMLPPLQLDLPDSAKSVEPRFDLAVSNAPATQVFMALVSGTRYSMLVAPEVSGNVTVNLKSVTVREVLETLRELYGYEFKFQGTRIFIQPNTMQTRIFQLNYLDGKRKAQSEVRVTSNTNNSAQPATPGSSTSGPFAPTTTGGVTPQGPPSSQVTTTSTSDFWRDLTTALTSIVGTQDGRAVIVNPGPGVVLVKAFPSDIRAVENYLRITQLIVERQVMLEAKIIEVELNEEFQAGVNWNHFGGTNNRFAYGPAQPGTVLNTTNRSGFDSSNVAQSGAGAILGPGVGVLPGAGGIAAATRLGSGFFGLAFQSANFAALLNFLETQGNVQVLSSPRIASINNQMAVLKVGVDEFFVTNVSSTVTSSGNNNVTTPSITLQPFFSGIALDVTPQIDGENNIVLHVHPSISLVKAKQTVIDLGTLGQFTLPLANSAVNETDSVVRVQDGNIVAIGGLMKQEQSSDANGFPGTTTSSAWGLLFGTRNSYLRKREIVILIKPTIIRNESSWKDDLIETQGRVQQLDPRQARPQAGQ</sequence>
<protein>
    <submittedName>
        <fullName evidence="6">Secretin N-terminal domain-containing protein</fullName>
    </submittedName>
</protein>
<dbReference type="AlphaFoldDB" id="A0A9D7ICX9"/>
<dbReference type="Gene3D" id="3.55.50.30">
    <property type="match status" value="1"/>
</dbReference>
<dbReference type="GO" id="GO:0009297">
    <property type="term" value="P:pilus assembly"/>
    <property type="evidence" value="ECO:0007669"/>
    <property type="project" value="InterPro"/>
</dbReference>
<comment type="caution">
    <text evidence="6">The sequence shown here is derived from an EMBL/GenBank/DDBJ whole genome shotgun (WGS) entry which is preliminary data.</text>
</comment>
<proteinExistence type="predicted"/>
<evidence type="ECO:0000259" key="5">
    <source>
        <dbReference type="SMART" id="SM00965"/>
    </source>
</evidence>
<dbReference type="Pfam" id="PF07655">
    <property type="entry name" value="Secretin_N_2"/>
    <property type="match status" value="1"/>
</dbReference>
<dbReference type="Pfam" id="PF00263">
    <property type="entry name" value="Secretin"/>
    <property type="match status" value="1"/>
</dbReference>
<reference evidence="6" key="1">
    <citation type="submission" date="2020-10" db="EMBL/GenBank/DDBJ databases">
        <title>Connecting structure to function with the recovery of over 1000 high-quality activated sludge metagenome-assembled genomes encoding full-length rRNA genes using long-read sequencing.</title>
        <authorList>
            <person name="Singleton C.M."/>
            <person name="Petriglieri F."/>
            <person name="Kristensen J.M."/>
            <person name="Kirkegaard R.H."/>
            <person name="Michaelsen T.Y."/>
            <person name="Andersen M.H."/>
            <person name="Karst S.M."/>
            <person name="Dueholm M.S."/>
            <person name="Nielsen P.H."/>
            <person name="Albertsen M."/>
        </authorList>
    </citation>
    <scope>NUCLEOTIDE SEQUENCE</scope>
    <source>
        <strain evidence="6">EsbW_18-Q3-R4-48_MAXAC.044</strain>
    </source>
</reference>